<keyword evidence="3" id="KW-1185">Reference proteome</keyword>
<dbReference type="Pfam" id="PF00059">
    <property type="entry name" value="Lectin_C"/>
    <property type="match status" value="2"/>
</dbReference>
<dbReference type="EMBL" id="QDEB01119545">
    <property type="protein sequence ID" value="RZB40371.1"/>
    <property type="molecule type" value="Genomic_DNA"/>
</dbReference>
<dbReference type="Proteomes" id="UP000292052">
    <property type="component" value="Unassembled WGS sequence"/>
</dbReference>
<organism evidence="2 3">
    <name type="scientific">Asbolus verrucosus</name>
    <name type="common">Desert ironclad beetle</name>
    <dbReference type="NCBI Taxonomy" id="1661398"/>
    <lineage>
        <taxon>Eukaryota</taxon>
        <taxon>Metazoa</taxon>
        <taxon>Ecdysozoa</taxon>
        <taxon>Arthropoda</taxon>
        <taxon>Hexapoda</taxon>
        <taxon>Insecta</taxon>
        <taxon>Pterygota</taxon>
        <taxon>Neoptera</taxon>
        <taxon>Endopterygota</taxon>
        <taxon>Coleoptera</taxon>
        <taxon>Polyphaga</taxon>
        <taxon>Cucujiformia</taxon>
        <taxon>Tenebrionidae</taxon>
        <taxon>Pimeliinae</taxon>
        <taxon>Asbolus</taxon>
    </lineage>
</organism>
<dbReference type="InterPro" id="IPR016186">
    <property type="entry name" value="C-type_lectin-like/link_sf"/>
</dbReference>
<dbReference type="SMART" id="SM00034">
    <property type="entry name" value="CLECT"/>
    <property type="match status" value="2"/>
</dbReference>
<dbReference type="STRING" id="1661398.A0A482VB62"/>
<feature type="domain" description="C-type lectin" evidence="1">
    <location>
        <begin position="210"/>
        <end position="330"/>
    </location>
</feature>
<dbReference type="InterPro" id="IPR001304">
    <property type="entry name" value="C-type_lectin-like"/>
</dbReference>
<dbReference type="PROSITE" id="PS50041">
    <property type="entry name" value="C_TYPE_LECTIN_2"/>
    <property type="match status" value="2"/>
</dbReference>
<name>A0A482VB62_ASBVE</name>
<protein>
    <recommendedName>
        <fullName evidence="1">C-type lectin domain-containing protein</fullName>
    </recommendedName>
</protein>
<reference evidence="2 3" key="1">
    <citation type="submission" date="2017-03" db="EMBL/GenBank/DDBJ databases">
        <title>Genome of the blue death feigning beetle - Asbolus verrucosus.</title>
        <authorList>
            <person name="Rider S.D."/>
        </authorList>
    </citation>
    <scope>NUCLEOTIDE SEQUENCE [LARGE SCALE GENOMIC DNA]</scope>
    <source>
        <strain evidence="2">Butters</strain>
        <tissue evidence="2">Head and leg muscle</tissue>
    </source>
</reference>
<comment type="caution">
    <text evidence="2">The sequence shown here is derived from an EMBL/GenBank/DDBJ whole genome shotgun (WGS) entry which is preliminary data.</text>
</comment>
<evidence type="ECO:0000313" key="3">
    <source>
        <dbReference type="Proteomes" id="UP000292052"/>
    </source>
</evidence>
<dbReference type="CDD" id="cd00037">
    <property type="entry name" value="CLECT"/>
    <property type="match status" value="2"/>
</dbReference>
<dbReference type="Gene3D" id="3.10.100.10">
    <property type="entry name" value="Mannose-Binding Protein A, subunit A"/>
    <property type="match status" value="2"/>
</dbReference>
<dbReference type="InterPro" id="IPR050828">
    <property type="entry name" value="C-type_lectin/matrix_domain"/>
</dbReference>
<evidence type="ECO:0000313" key="2">
    <source>
        <dbReference type="EMBL" id="RZB40371.1"/>
    </source>
</evidence>
<gene>
    <name evidence="2" type="ORF">BDFB_007249</name>
</gene>
<accession>A0A482VB62</accession>
<feature type="domain" description="C-type lectin" evidence="1">
    <location>
        <begin position="24"/>
        <end position="144"/>
    </location>
</feature>
<dbReference type="OrthoDB" id="6133475at2759"/>
<dbReference type="InterPro" id="IPR016187">
    <property type="entry name" value="CTDL_fold"/>
</dbReference>
<dbReference type="SUPFAM" id="SSF56436">
    <property type="entry name" value="C-type lectin-like"/>
    <property type="match status" value="2"/>
</dbReference>
<proteinExistence type="predicted"/>
<dbReference type="AlphaFoldDB" id="A0A482VB62"/>
<feature type="non-terminal residue" evidence="2">
    <location>
        <position position="1"/>
    </location>
</feature>
<evidence type="ECO:0000259" key="1">
    <source>
        <dbReference type="PROSITE" id="PS50041"/>
    </source>
</evidence>
<dbReference type="PANTHER" id="PTHR45710">
    <property type="entry name" value="C-TYPE LECTIN DOMAIN-CONTAINING PROTEIN 180"/>
    <property type="match status" value="1"/>
</dbReference>
<dbReference type="PANTHER" id="PTHR45710:SF26">
    <property type="entry name" value="RH26557P"/>
    <property type="match status" value="1"/>
</dbReference>
<sequence length="374" mass="44114">LTVISLPVSHTQPSSLCPKRFVPIGRKCYHFSKDETTWNDAHFRCSKLNSSLAVITGSHQELLVRRYLNRHRLGRYERWLGGKFNDKKLKWVWAQNGKPLTFHGFSRMNPRDKQWAWHCIILDPERQYKWGARSCVSKNHYICAKKSYKKKNVDKTNCNNNNTTSNSTELCSKNSVGKRAPGLLMNMPKKKKYKPYNPATFICPSHMILVGRKCYFFSLEEANWSDAYWACRDNKTKLATIMTKMEDNILRGFLNGNFTEKHERWIGGIYDWKQRKWKWAMSGRPLRYKHFARAALENTNHTQHCITLDPQYKHLWNSRNRLERKHYICQARSKSVVKYEKPQKFKPDATVIIQFDNNNILQDRNLENTATEAS</sequence>
<feature type="non-terminal residue" evidence="2">
    <location>
        <position position="374"/>
    </location>
</feature>